<evidence type="ECO:0000259" key="6">
    <source>
        <dbReference type="PROSITE" id="PS50865"/>
    </source>
</evidence>
<accession>A0A3M6UKJ2</accession>
<dbReference type="InterPro" id="IPR011990">
    <property type="entry name" value="TPR-like_helical_dom_sf"/>
</dbReference>
<dbReference type="PROSITE" id="PS01360">
    <property type="entry name" value="ZF_MYND_1"/>
    <property type="match status" value="1"/>
</dbReference>
<dbReference type="InterPro" id="IPR012334">
    <property type="entry name" value="Pectin_lyas_fold"/>
</dbReference>
<evidence type="ECO:0000256" key="2">
    <source>
        <dbReference type="ARBA" id="ARBA00022771"/>
    </source>
</evidence>
<dbReference type="InterPro" id="IPR006626">
    <property type="entry name" value="PbH1"/>
</dbReference>
<dbReference type="OrthoDB" id="6088515at2759"/>
<dbReference type="SUPFAM" id="SSF51126">
    <property type="entry name" value="Pectin lyase-like"/>
    <property type="match status" value="1"/>
</dbReference>
<dbReference type="Gene3D" id="6.10.140.2220">
    <property type="match status" value="1"/>
</dbReference>
<name>A0A3M6UKJ2_POCDA</name>
<keyword evidence="3" id="KW-0802">TPR repeat</keyword>
<dbReference type="InterPro" id="IPR019734">
    <property type="entry name" value="TPR_rpt"/>
</dbReference>
<comment type="caution">
    <text evidence="7">The sequence shown here is derived from an EMBL/GenBank/DDBJ whole genome shotgun (WGS) entry which is preliminary data.</text>
</comment>
<dbReference type="STRING" id="46731.A0A3M6UKJ2"/>
<evidence type="ECO:0000313" key="7">
    <source>
        <dbReference type="EMBL" id="RMX54176.1"/>
    </source>
</evidence>
<keyword evidence="8" id="KW-1185">Reference proteome</keyword>
<dbReference type="Gene3D" id="2.160.20.10">
    <property type="entry name" value="Single-stranded right-handed beta-helix, Pectin lyase-like"/>
    <property type="match status" value="1"/>
</dbReference>
<dbReference type="InterPro" id="IPR011050">
    <property type="entry name" value="Pectin_lyase_fold/virulence"/>
</dbReference>
<sequence>IHISFSLTGTGTASMASSTGATSLEQRRWIVVGIALQNVLTPCLRVKIQNEMKPLYQRLVATVGIDKQTYPTHQKTIPPSTLKLNYESINNNAALHKKPRYYDYRVKDEVSLAKLFMKPFMAHFNAFDTSFDASAALAVLCGAIPFALVRPFAKDVRSKVRNEWAHCNFSIWTDIQYNDCFDLMETLVKNLTLPPADELSIMNELQLWRKGGLDICLGKPLDDTLLRFIHNDVQKLIDSLHHNEKEQDKNMKSVCSTLALIKSEFERTIFSLEEKQSNLQSVCEDMKKNQDMITRQMEKKNEEQMNLLKSSETNWKMRQEQLELRCNSLEVYGSAMQRDLAILKEKLERLSFSEESKEIVFDAPEQSKWFTGREKELSILEKYLQFEKSGGLNMAAICGLGGCGKTTLASHFAWKRKAEYEGGVFWISMEDDRRFENSLNDLALRLGVLADSFDLTLSKVLNYLSKSKKAWLMVLDDVDQLNLSDQMRKFFCGGWRRQAIGHLLLTTRRESREVYDSFDVNPSNCVELFSFSEDEAVGFLVSRSCLPDPTGQEEILKELVRELGGLPLALEQAGAHIKALQCPISKYLEEYKIQRLKLLSQHPAKPSSEYESKSRLAVHTTWLINFEYVKKSAYGEAASRFVNVCAFLGPHEIQDELINGKVLSSDDKVPESSCGPLIRHHILEIITKFSLFQRISSTSLGLHRLVQEVIRTRMTIEETASSILRAVRLLYKCFRRFPSPDQIISNLTGNVTEQASASVTDPSLFYEWSKLTIHASELQEHLRCLLDQDDIAKEVKTAVLNIETSRVIYENALKLSVHGHQEKAKETERFAFQILDFDVGVSKVFSKEELGKLFPHTLPLSQLFQKIIFYSSRPPVENQRTPTLEIQTSADTDQTRMQGNTFFKSGLYEEAINSYTEGIEAMQGETNRDPCLFNNRATAYLKLGKFEECIKDSEEYIRAMPNCWKGYSRKALALNGLGQRLSALCFAAIAYHHDGECCRRYEAFKSAFGDLDGKWKICESSEALRKDVMYSNNSKSQPKVVLLPNGEYWLDDSTKRHNADTAFLASIGNTVVAALGNEAKVTIYSGKISLEEDCFFRNITFSTEYTLVASNGNVKFENCFFSRNGSAEPLVLVSGTASFLRCTIKGNGGCGIVVQGPNASATMVESHVTGNGAMGCYASGVRVFNKGRVAIHKCHINGNTRGIWVDEEQAGVLAKEAIITDSEIYDNKYEGILVAGLPPQSIVSLPVEIRGNKIFHNGTFGVRVFLNHNDVTLENNVIFENFYWGVCIHSNSGGLYKGNEICNNKMGGIMAGLQSPGKIPCVIENNHIHDNCGPGFHEGLNTYELYSFPLRLQTFLMMKNAKNMFTGQHPLDLKTVAPDLVAPEFKPSNRCSGNNHGSTNLTSHKLRRYCAFCLRKDDGLKSCKRCMSAKYCGKECQLKHWGRHKYICKATTERHSVEISLQVSHPYNKFSMSLNRTYPGMEPSGPDYAPSPPKDGSRFIVKLQTYESPANQGISSIETRGFISDEQDPHKASIRMYDRSRRLDFAFNGKPQLYHLIMECGMMGFKINCTKKLFCWAAFKDCKTVRIFTHEFPPAQRW</sequence>
<evidence type="ECO:0000313" key="8">
    <source>
        <dbReference type="Proteomes" id="UP000275408"/>
    </source>
</evidence>
<evidence type="ECO:0000256" key="1">
    <source>
        <dbReference type="ARBA" id="ARBA00022723"/>
    </source>
</evidence>
<dbReference type="PROSITE" id="PS50865">
    <property type="entry name" value="ZF_MYND_2"/>
    <property type="match status" value="1"/>
</dbReference>
<dbReference type="Pfam" id="PF01753">
    <property type="entry name" value="zf-MYND"/>
    <property type="match status" value="1"/>
</dbReference>
<dbReference type="InterPro" id="IPR027417">
    <property type="entry name" value="P-loop_NTPase"/>
</dbReference>
<dbReference type="SUPFAM" id="SSF144232">
    <property type="entry name" value="HIT/MYND zinc finger-like"/>
    <property type="match status" value="1"/>
</dbReference>
<dbReference type="Gene3D" id="3.40.50.300">
    <property type="entry name" value="P-loop containing nucleotide triphosphate hydrolases"/>
    <property type="match status" value="1"/>
</dbReference>
<organism evidence="7 8">
    <name type="scientific">Pocillopora damicornis</name>
    <name type="common">Cauliflower coral</name>
    <name type="synonym">Millepora damicornis</name>
    <dbReference type="NCBI Taxonomy" id="46731"/>
    <lineage>
        <taxon>Eukaryota</taxon>
        <taxon>Metazoa</taxon>
        <taxon>Cnidaria</taxon>
        <taxon>Anthozoa</taxon>
        <taxon>Hexacorallia</taxon>
        <taxon>Scleractinia</taxon>
        <taxon>Astrocoeniina</taxon>
        <taxon>Pocilloporidae</taxon>
        <taxon>Pocillopora</taxon>
    </lineage>
</organism>
<dbReference type="Pfam" id="PF13229">
    <property type="entry name" value="Beta_helix"/>
    <property type="match status" value="1"/>
</dbReference>
<dbReference type="PANTHER" id="PTHR46423:SF1">
    <property type="entry name" value="RNA POLYMERASE II-ASSOCIATED PROTEIN 3"/>
    <property type="match status" value="1"/>
</dbReference>
<proteinExistence type="predicted"/>
<evidence type="ECO:0000256" key="3">
    <source>
        <dbReference type="ARBA" id="ARBA00022803"/>
    </source>
</evidence>
<dbReference type="Pfam" id="PF00931">
    <property type="entry name" value="NB-ARC"/>
    <property type="match status" value="1"/>
</dbReference>
<dbReference type="SUPFAM" id="SSF52540">
    <property type="entry name" value="P-loop containing nucleoside triphosphate hydrolases"/>
    <property type="match status" value="1"/>
</dbReference>
<dbReference type="InterPro" id="IPR039448">
    <property type="entry name" value="Beta_helix"/>
</dbReference>
<dbReference type="Proteomes" id="UP000275408">
    <property type="component" value="Unassembled WGS sequence"/>
</dbReference>
<dbReference type="InterPro" id="IPR002893">
    <property type="entry name" value="Znf_MYND"/>
</dbReference>
<dbReference type="Gene3D" id="1.25.40.10">
    <property type="entry name" value="Tetratricopeptide repeat domain"/>
    <property type="match status" value="1"/>
</dbReference>
<dbReference type="GO" id="GO:0008270">
    <property type="term" value="F:zinc ion binding"/>
    <property type="evidence" value="ECO:0007669"/>
    <property type="project" value="UniProtKB-KW"/>
</dbReference>
<keyword evidence="1" id="KW-0479">Metal-binding</keyword>
<evidence type="ECO:0000256" key="5">
    <source>
        <dbReference type="PROSITE-ProRule" id="PRU00134"/>
    </source>
</evidence>
<dbReference type="PANTHER" id="PTHR46423">
    <property type="entry name" value="RNA POLYMERASE II-ASSOCIATED PROTEIN 3"/>
    <property type="match status" value="1"/>
</dbReference>
<keyword evidence="2 5" id="KW-0863">Zinc-finger</keyword>
<dbReference type="SMART" id="SM00028">
    <property type="entry name" value="TPR"/>
    <property type="match status" value="2"/>
</dbReference>
<dbReference type="PRINTS" id="PR00364">
    <property type="entry name" value="DISEASERSIST"/>
</dbReference>
<dbReference type="SMART" id="SM00710">
    <property type="entry name" value="PbH1"/>
    <property type="match status" value="8"/>
</dbReference>
<reference evidence="7 8" key="1">
    <citation type="journal article" date="2018" name="Sci. Rep.">
        <title>Comparative analysis of the Pocillopora damicornis genome highlights role of immune system in coral evolution.</title>
        <authorList>
            <person name="Cunning R."/>
            <person name="Bay R.A."/>
            <person name="Gillette P."/>
            <person name="Baker A.C."/>
            <person name="Traylor-Knowles N."/>
        </authorList>
    </citation>
    <scope>NUCLEOTIDE SEQUENCE [LARGE SCALE GENOMIC DNA]</scope>
    <source>
        <strain evidence="7">RSMAS</strain>
        <tissue evidence="7">Whole animal</tissue>
    </source>
</reference>
<dbReference type="EMBL" id="RCHS01001311">
    <property type="protein sequence ID" value="RMX54176.1"/>
    <property type="molecule type" value="Genomic_DNA"/>
</dbReference>
<gene>
    <name evidence="7" type="ORF">pdam_00012132</name>
</gene>
<feature type="domain" description="MYND-type" evidence="6">
    <location>
        <begin position="1410"/>
        <end position="1448"/>
    </location>
</feature>
<dbReference type="InterPro" id="IPR002182">
    <property type="entry name" value="NB-ARC"/>
</dbReference>
<dbReference type="SUPFAM" id="SSF48452">
    <property type="entry name" value="TPR-like"/>
    <property type="match status" value="1"/>
</dbReference>
<dbReference type="Pfam" id="PF25000">
    <property type="entry name" value="DUF7779"/>
    <property type="match status" value="1"/>
</dbReference>
<evidence type="ECO:0000256" key="4">
    <source>
        <dbReference type="ARBA" id="ARBA00022833"/>
    </source>
</evidence>
<dbReference type="GO" id="GO:0043531">
    <property type="term" value="F:ADP binding"/>
    <property type="evidence" value="ECO:0007669"/>
    <property type="project" value="InterPro"/>
</dbReference>
<keyword evidence="4" id="KW-0862">Zinc</keyword>
<dbReference type="InterPro" id="IPR051966">
    <property type="entry name" value="RPAP3"/>
</dbReference>
<dbReference type="GO" id="GO:0101031">
    <property type="term" value="C:protein folding chaperone complex"/>
    <property type="evidence" value="ECO:0007669"/>
    <property type="project" value="TreeGrafter"/>
</dbReference>
<protein>
    <recommendedName>
        <fullName evidence="6">MYND-type domain-containing protein</fullName>
    </recommendedName>
</protein>
<feature type="non-terminal residue" evidence="7">
    <location>
        <position position="1"/>
    </location>
</feature>
<dbReference type="InterPro" id="IPR056681">
    <property type="entry name" value="DUF7779"/>
</dbReference>